<evidence type="ECO:0000256" key="3">
    <source>
        <dbReference type="ARBA" id="ARBA00023212"/>
    </source>
</evidence>
<evidence type="ECO:0000256" key="6">
    <source>
        <dbReference type="SAM" id="MobiDB-lite"/>
    </source>
</evidence>
<comment type="similarity">
    <text evidence="4">Belongs to the CEP135/TSGA10 family.</text>
</comment>
<protein>
    <submittedName>
        <fullName evidence="7">Uncharacterized protein</fullName>
    </submittedName>
</protein>
<reference evidence="7" key="1">
    <citation type="journal article" date="2022" name="bioRxiv">
        <title>Genomics of Preaxostyla Flagellates Illuminates Evolutionary Transitions and the Path Towards Mitochondrial Loss.</title>
        <authorList>
            <person name="Novak L.V.F."/>
            <person name="Treitli S.C."/>
            <person name="Pyrih J."/>
            <person name="Halakuc P."/>
            <person name="Pipaliya S.V."/>
            <person name="Vacek V."/>
            <person name="Brzon O."/>
            <person name="Soukal P."/>
            <person name="Eme L."/>
            <person name="Dacks J.B."/>
            <person name="Karnkowska A."/>
            <person name="Elias M."/>
            <person name="Hampl V."/>
        </authorList>
    </citation>
    <scope>NUCLEOTIDE SEQUENCE</scope>
    <source>
        <strain evidence="7">RCP-MX</strain>
    </source>
</reference>
<feature type="compositionally biased region" description="Basic and acidic residues" evidence="6">
    <location>
        <begin position="580"/>
        <end position="608"/>
    </location>
</feature>
<sequence>MASSGGFTGSGLAVAQGEGWAGSKQRDMLTILREVDRQRDQLQDQLDTRCEQLAAATAQNEDFMKKMQQAKIQFTSLQTQFEMANSARNGMEKEIHSLRIQLDESITERERFRQHLQTSEAERQRLTDDLRELVKENQALSTNNAMLSGKLEQTQNDCQRTNAALGQWEKLTASKELERVHILQNCESLANEQATLQHALHENEMTCEGLRTGLQARDQQLQSLAAQLHEAYEANQNLATNMETTHIQYQALTEELNRAKEIISRLYQDQQHLITDKDAQAMLSAMASEKQTRAETEIARLMALTSSLQEQRDALAAQSSAMEGLAGDERKRVQELERLLAQTRGDQCAAQGQLEGVQAEIARRETKITELQAENNSRTRQCAQLMDSNAKLEGQVNALRTELGQASRIKDDTLAQTSRVRGQTRQLEATVAHLQSGSYHRILAGEARWLYDDESIRWCVPVALEESQKEAAALHDELTRARNEHASAIARTQSRCEKRVGDLEAELGAVRQAYTSLAADHAKMRDLYASLIGAPAAARDVPVPQPPIYVPQYTLSATSRPVPPPSHRRINQRQQQHLNDASRLRLCRADAPEDRPTPCEPREPDEMG</sequence>
<gene>
    <name evidence="7" type="ORF">PAPYR_1439</name>
</gene>
<feature type="region of interest" description="Disordered" evidence="6">
    <location>
        <begin position="555"/>
        <end position="608"/>
    </location>
</feature>
<evidence type="ECO:0000256" key="2">
    <source>
        <dbReference type="ARBA" id="ARBA00022490"/>
    </source>
</evidence>
<dbReference type="Gene3D" id="1.10.287.1490">
    <property type="match status" value="1"/>
</dbReference>
<dbReference type="PANTHER" id="PTHR20544">
    <property type="entry name" value="CENTROSOMAL PROTEIN CEP135"/>
    <property type="match status" value="1"/>
</dbReference>
<dbReference type="InterPro" id="IPR051877">
    <property type="entry name" value="Centriole_BasalBody_StrucProt"/>
</dbReference>
<comment type="subcellular location">
    <subcellularLocation>
        <location evidence="1">Cytoplasm</location>
        <location evidence="1">Cytoskeleton</location>
        <location evidence="1">Microtubule organizing center</location>
        <location evidence="1">Centrosome</location>
        <location evidence="1">Centriole</location>
    </subcellularLocation>
</comment>
<evidence type="ECO:0000256" key="5">
    <source>
        <dbReference type="SAM" id="Coils"/>
    </source>
</evidence>
<proteinExistence type="inferred from homology"/>
<keyword evidence="8" id="KW-1185">Reference proteome</keyword>
<keyword evidence="3" id="KW-0206">Cytoskeleton</keyword>
<name>A0ABQ8UV34_9EUKA</name>
<dbReference type="EMBL" id="JAPMOS010000004">
    <property type="protein sequence ID" value="KAJ4462243.1"/>
    <property type="molecule type" value="Genomic_DNA"/>
</dbReference>
<evidence type="ECO:0000256" key="1">
    <source>
        <dbReference type="ARBA" id="ARBA00004114"/>
    </source>
</evidence>
<keyword evidence="2" id="KW-0963">Cytoplasm</keyword>
<dbReference type="Proteomes" id="UP001141327">
    <property type="component" value="Unassembled WGS sequence"/>
</dbReference>
<keyword evidence="5" id="KW-0175">Coiled coil</keyword>
<evidence type="ECO:0000313" key="7">
    <source>
        <dbReference type="EMBL" id="KAJ4462243.1"/>
    </source>
</evidence>
<evidence type="ECO:0000256" key="4">
    <source>
        <dbReference type="ARBA" id="ARBA00038123"/>
    </source>
</evidence>
<feature type="coiled-coil region" evidence="5">
    <location>
        <begin position="32"/>
        <end position="171"/>
    </location>
</feature>
<comment type="caution">
    <text evidence="7">The sequence shown here is derived from an EMBL/GenBank/DDBJ whole genome shotgun (WGS) entry which is preliminary data.</text>
</comment>
<organism evidence="7 8">
    <name type="scientific">Paratrimastix pyriformis</name>
    <dbReference type="NCBI Taxonomy" id="342808"/>
    <lineage>
        <taxon>Eukaryota</taxon>
        <taxon>Metamonada</taxon>
        <taxon>Preaxostyla</taxon>
        <taxon>Paratrimastigidae</taxon>
        <taxon>Paratrimastix</taxon>
    </lineage>
</organism>
<accession>A0ABQ8UV34</accession>
<feature type="coiled-coil region" evidence="5">
    <location>
        <begin position="354"/>
        <end position="409"/>
    </location>
</feature>
<feature type="coiled-coil region" evidence="5">
    <location>
        <begin position="221"/>
        <end position="269"/>
    </location>
</feature>
<evidence type="ECO:0000313" key="8">
    <source>
        <dbReference type="Proteomes" id="UP001141327"/>
    </source>
</evidence>
<dbReference type="PANTHER" id="PTHR20544:SF0">
    <property type="entry name" value="NUCLEOPROTEIN TPR_MLP1 DOMAIN-CONTAINING PROTEIN"/>
    <property type="match status" value="1"/>
</dbReference>